<organism evidence="20 21">
    <name type="scientific">Tetrabaena socialis</name>
    <dbReference type="NCBI Taxonomy" id="47790"/>
    <lineage>
        <taxon>Eukaryota</taxon>
        <taxon>Viridiplantae</taxon>
        <taxon>Chlorophyta</taxon>
        <taxon>core chlorophytes</taxon>
        <taxon>Chlorophyceae</taxon>
        <taxon>CS clade</taxon>
        <taxon>Chlamydomonadales</taxon>
        <taxon>Tetrabaenaceae</taxon>
        <taxon>Tetrabaena</taxon>
    </lineage>
</organism>
<protein>
    <recommendedName>
        <fullName evidence="15">phytol kinase</fullName>
        <ecNumber evidence="15">2.7.1.182</ecNumber>
    </recommendedName>
</protein>
<evidence type="ECO:0000256" key="6">
    <source>
        <dbReference type="ARBA" id="ARBA00022692"/>
    </source>
</evidence>
<dbReference type="InterPro" id="IPR002893">
    <property type="entry name" value="Znf_MYND"/>
</dbReference>
<accession>A0A2J8A8L6</accession>
<evidence type="ECO:0000256" key="5">
    <source>
        <dbReference type="ARBA" id="ARBA00022679"/>
    </source>
</evidence>
<dbReference type="PANTHER" id="PTHR32523">
    <property type="entry name" value="PHYTOL KINASE 1, CHLOROPLASTIC"/>
    <property type="match status" value="1"/>
</dbReference>
<keyword evidence="8 17" id="KW-0863">Zinc-finger</keyword>
<name>A0A2J8A8L6_9CHLO</name>
<evidence type="ECO:0000256" key="1">
    <source>
        <dbReference type="ARBA" id="ARBA00004508"/>
    </source>
</evidence>
<keyword evidence="9" id="KW-0418">Kinase</keyword>
<keyword evidence="4" id="KW-0934">Plastid</keyword>
<evidence type="ECO:0000256" key="8">
    <source>
        <dbReference type="ARBA" id="ARBA00022771"/>
    </source>
</evidence>
<evidence type="ECO:0000256" key="2">
    <source>
        <dbReference type="ARBA" id="ARBA00010794"/>
    </source>
</evidence>
<comment type="subcellular location">
    <subcellularLocation>
        <location evidence="1">Plastid</location>
        <location evidence="1">Chloroplast membrane</location>
        <topology evidence="1">Multi-pass membrane protein</topology>
    </subcellularLocation>
</comment>
<keyword evidence="7" id="KW-0479">Metal-binding</keyword>
<evidence type="ECO:0000256" key="14">
    <source>
        <dbReference type="ARBA" id="ARBA00024015"/>
    </source>
</evidence>
<dbReference type="GO" id="GO:0008270">
    <property type="term" value="F:zinc ion binding"/>
    <property type="evidence" value="ECO:0007669"/>
    <property type="project" value="UniProtKB-KW"/>
</dbReference>
<evidence type="ECO:0000256" key="4">
    <source>
        <dbReference type="ARBA" id="ARBA00022640"/>
    </source>
</evidence>
<dbReference type="EC" id="2.7.1.182" evidence="15"/>
<reference evidence="20 21" key="1">
    <citation type="journal article" date="2017" name="Mol. Biol. Evol.">
        <title>The 4-celled Tetrabaena socialis nuclear genome reveals the essential components for genetic control of cell number at the origin of multicellularity in the volvocine lineage.</title>
        <authorList>
            <person name="Featherston J."/>
            <person name="Arakaki Y."/>
            <person name="Hanschen E.R."/>
            <person name="Ferris P.J."/>
            <person name="Michod R.E."/>
            <person name="Olson B.J.S.C."/>
            <person name="Nozaki H."/>
            <person name="Durand P.M."/>
        </authorList>
    </citation>
    <scope>NUCLEOTIDE SEQUENCE [LARGE SCALE GENOMIC DNA]</scope>
    <source>
        <strain evidence="20 21">NIES-571</strain>
    </source>
</reference>
<keyword evidence="21" id="KW-1185">Reference proteome</keyword>
<evidence type="ECO:0000256" key="11">
    <source>
        <dbReference type="ARBA" id="ARBA00022946"/>
    </source>
</evidence>
<dbReference type="EMBL" id="PGGS01000114">
    <property type="protein sequence ID" value="PNH08845.1"/>
    <property type="molecule type" value="Genomic_DNA"/>
</dbReference>
<proteinExistence type="inferred from homology"/>
<dbReference type="GO" id="GO:0009507">
    <property type="term" value="C:chloroplast"/>
    <property type="evidence" value="ECO:0007669"/>
    <property type="project" value="UniProtKB-SubCell"/>
</dbReference>
<dbReference type="PROSITE" id="PS50865">
    <property type="entry name" value="ZF_MYND_2"/>
    <property type="match status" value="1"/>
</dbReference>
<evidence type="ECO:0000256" key="7">
    <source>
        <dbReference type="ARBA" id="ARBA00022723"/>
    </source>
</evidence>
<evidence type="ECO:0000256" key="9">
    <source>
        <dbReference type="ARBA" id="ARBA00022777"/>
    </source>
</evidence>
<evidence type="ECO:0000259" key="19">
    <source>
        <dbReference type="PROSITE" id="PS50865"/>
    </source>
</evidence>
<dbReference type="GO" id="GO:0010276">
    <property type="term" value="F:phytol kinase activity"/>
    <property type="evidence" value="ECO:0007669"/>
    <property type="project" value="UniProtKB-EC"/>
</dbReference>
<keyword evidence="13" id="KW-0472">Membrane</keyword>
<evidence type="ECO:0000256" key="18">
    <source>
        <dbReference type="SAM" id="MobiDB-lite"/>
    </source>
</evidence>
<evidence type="ECO:0000256" key="15">
    <source>
        <dbReference type="ARBA" id="ARBA00039024"/>
    </source>
</evidence>
<keyword evidence="6" id="KW-0812">Transmembrane</keyword>
<dbReference type="Pfam" id="PF01753">
    <property type="entry name" value="zf-MYND"/>
    <property type="match status" value="1"/>
</dbReference>
<gene>
    <name evidence="20" type="ORF">TSOC_004578</name>
</gene>
<dbReference type="AlphaFoldDB" id="A0A2J8A8L6"/>
<feature type="domain" description="MYND-type" evidence="19">
    <location>
        <begin position="63"/>
        <end position="105"/>
    </location>
</feature>
<evidence type="ECO:0000256" key="3">
    <source>
        <dbReference type="ARBA" id="ARBA00022528"/>
    </source>
</evidence>
<keyword evidence="12" id="KW-1133">Transmembrane helix</keyword>
<comment type="pathway">
    <text evidence="14">Cofactor biosynthesis; tocopherol biosynthesis.</text>
</comment>
<evidence type="ECO:0000256" key="10">
    <source>
        <dbReference type="ARBA" id="ARBA00022833"/>
    </source>
</evidence>
<dbReference type="Proteomes" id="UP000236333">
    <property type="component" value="Unassembled WGS sequence"/>
</dbReference>
<feature type="region of interest" description="Disordered" evidence="18">
    <location>
        <begin position="1"/>
        <end position="27"/>
    </location>
</feature>
<evidence type="ECO:0000256" key="13">
    <source>
        <dbReference type="ARBA" id="ARBA00023136"/>
    </source>
</evidence>
<dbReference type="InterPro" id="IPR039606">
    <property type="entry name" value="Phytol/farnesol_kinase"/>
</dbReference>
<comment type="catalytic activity">
    <reaction evidence="16">
        <text>phytol + CTP = phytyl phosphate + CDP + H(+)</text>
        <dbReference type="Rhea" id="RHEA:38055"/>
        <dbReference type="ChEBI" id="CHEBI:15378"/>
        <dbReference type="ChEBI" id="CHEBI:17327"/>
        <dbReference type="ChEBI" id="CHEBI:37563"/>
        <dbReference type="ChEBI" id="CHEBI:58069"/>
        <dbReference type="ChEBI" id="CHEBI:75483"/>
        <dbReference type="EC" id="2.7.1.182"/>
    </reaction>
</comment>
<evidence type="ECO:0000313" key="20">
    <source>
        <dbReference type="EMBL" id="PNH08845.1"/>
    </source>
</evidence>
<keyword evidence="5" id="KW-0808">Transferase</keyword>
<evidence type="ECO:0000256" key="16">
    <source>
        <dbReference type="ARBA" id="ARBA00048889"/>
    </source>
</evidence>
<keyword evidence="10" id="KW-0862">Zinc</keyword>
<dbReference type="OrthoDB" id="552573at2759"/>
<evidence type="ECO:0000256" key="17">
    <source>
        <dbReference type="PROSITE-ProRule" id="PRU00134"/>
    </source>
</evidence>
<comment type="similarity">
    <text evidence="2">Belongs to the polyprenol kinase family.</text>
</comment>
<dbReference type="PANTHER" id="PTHR32523:SF8">
    <property type="entry name" value="DOLICHOL KINASE"/>
    <property type="match status" value="1"/>
</dbReference>
<evidence type="ECO:0000256" key="12">
    <source>
        <dbReference type="ARBA" id="ARBA00022989"/>
    </source>
</evidence>
<sequence length="154" mass="15884">MRDAAAGGDLKQLAAAARPSVPPRSAREGGAAVRAAAAAGGLGGAPLWPPRVLRLCGNPSCCNLGCGDVEADLKLQQCSGCRVLRYCCTECQREHWRSGCDCREAGISAAAGPGTGGAEPAGGRWSLEELMVMRPRELKAILAARGVDCSDCME</sequence>
<evidence type="ECO:0000313" key="21">
    <source>
        <dbReference type="Proteomes" id="UP000236333"/>
    </source>
</evidence>
<dbReference type="GO" id="GO:0016020">
    <property type="term" value="C:membrane"/>
    <property type="evidence" value="ECO:0007669"/>
    <property type="project" value="UniProtKB-SubCell"/>
</dbReference>
<comment type="caution">
    <text evidence="20">The sequence shown here is derived from an EMBL/GenBank/DDBJ whole genome shotgun (WGS) entry which is preliminary data.</text>
</comment>
<keyword evidence="3" id="KW-0150">Chloroplast</keyword>
<keyword evidence="11" id="KW-0809">Transit peptide</keyword>